<dbReference type="InterPro" id="IPR045042">
    <property type="entry name" value="YnaI-like"/>
</dbReference>
<evidence type="ECO:0000259" key="10">
    <source>
        <dbReference type="Pfam" id="PF21082"/>
    </source>
</evidence>
<evidence type="ECO:0000256" key="1">
    <source>
        <dbReference type="ARBA" id="ARBA00004651"/>
    </source>
</evidence>
<keyword evidence="5 7" id="KW-1133">Transmembrane helix</keyword>
<protein>
    <submittedName>
        <fullName evidence="12">Mechanosensitive ion channel protein</fullName>
    </submittedName>
</protein>
<feature type="chain" id="PRO_5017621449" evidence="8">
    <location>
        <begin position="17"/>
        <end position="598"/>
    </location>
</feature>
<feature type="transmembrane region" description="Helical" evidence="7">
    <location>
        <begin position="341"/>
        <end position="360"/>
    </location>
</feature>
<dbReference type="RefSeq" id="WP_115569644.1">
    <property type="nucleotide sequence ID" value="NZ_NXLV01000008.1"/>
</dbReference>
<keyword evidence="4 7" id="KW-0812">Transmembrane</keyword>
<dbReference type="SUPFAM" id="SSF82861">
    <property type="entry name" value="Mechanosensitive channel protein MscS (YggB), transmembrane region"/>
    <property type="match status" value="1"/>
</dbReference>
<feature type="signal peptide" evidence="8">
    <location>
        <begin position="1"/>
        <end position="16"/>
    </location>
</feature>
<evidence type="ECO:0000256" key="8">
    <source>
        <dbReference type="SAM" id="SignalP"/>
    </source>
</evidence>
<reference evidence="12 13" key="1">
    <citation type="submission" date="2018-04" db="EMBL/GenBank/DDBJ databases">
        <title>Novel Campyloabacter and Helicobacter Species and Strains.</title>
        <authorList>
            <person name="Mannion A.J."/>
            <person name="Shen Z."/>
            <person name="Fox J.G."/>
        </authorList>
    </citation>
    <scope>NUCLEOTIDE SEQUENCE [LARGE SCALE GENOMIC DNA]</scope>
    <source>
        <strain evidence="12 13">MIT 04-9366</strain>
    </source>
</reference>
<feature type="transmembrane region" description="Helical" evidence="7">
    <location>
        <begin position="303"/>
        <end position="329"/>
    </location>
</feature>
<feature type="domain" description="Mechanosensitive ion channel MscS" evidence="9">
    <location>
        <begin position="388"/>
        <end position="455"/>
    </location>
</feature>
<dbReference type="PANTHER" id="PTHR43634:SF2">
    <property type="entry name" value="LOW CONDUCTANCE MECHANOSENSITIVE CHANNEL YNAI"/>
    <property type="match status" value="1"/>
</dbReference>
<evidence type="ECO:0000256" key="3">
    <source>
        <dbReference type="ARBA" id="ARBA00022475"/>
    </source>
</evidence>
<evidence type="ECO:0000256" key="6">
    <source>
        <dbReference type="ARBA" id="ARBA00023136"/>
    </source>
</evidence>
<dbReference type="Proteomes" id="UP000257045">
    <property type="component" value="Unassembled WGS sequence"/>
</dbReference>
<dbReference type="PANTHER" id="PTHR43634">
    <property type="entry name" value="OW CONDUCTANCE MECHANOSENSITIVE CHANNEL"/>
    <property type="match status" value="1"/>
</dbReference>
<evidence type="ECO:0000256" key="7">
    <source>
        <dbReference type="SAM" id="Phobius"/>
    </source>
</evidence>
<dbReference type="EMBL" id="NXLV01000008">
    <property type="protein sequence ID" value="RDU70549.1"/>
    <property type="molecule type" value="Genomic_DNA"/>
</dbReference>
<accession>A0A3D8IZ48</accession>
<dbReference type="Gene3D" id="3.30.70.100">
    <property type="match status" value="1"/>
</dbReference>
<keyword evidence="13" id="KW-1185">Reference proteome</keyword>
<dbReference type="Pfam" id="PF00924">
    <property type="entry name" value="MS_channel_2nd"/>
    <property type="match status" value="1"/>
</dbReference>
<dbReference type="InterPro" id="IPR006685">
    <property type="entry name" value="MscS_channel_2nd"/>
</dbReference>
<keyword evidence="8" id="KW-0732">Signal</keyword>
<dbReference type="InterPro" id="IPR006686">
    <property type="entry name" value="MscS_channel_CS"/>
</dbReference>
<organism evidence="12 13">
    <name type="scientific">Helicobacter brantae</name>
    <dbReference type="NCBI Taxonomy" id="375927"/>
    <lineage>
        <taxon>Bacteria</taxon>
        <taxon>Pseudomonadati</taxon>
        <taxon>Campylobacterota</taxon>
        <taxon>Epsilonproteobacteria</taxon>
        <taxon>Campylobacterales</taxon>
        <taxon>Helicobacteraceae</taxon>
        <taxon>Helicobacter</taxon>
    </lineage>
</organism>
<evidence type="ECO:0000256" key="5">
    <source>
        <dbReference type="ARBA" id="ARBA00022989"/>
    </source>
</evidence>
<sequence>MKKILFILLLPLWIFAQSPLDDLIDEVIELNTQSQNQTSSQDLLKLSERKLAIFRKIATTLIQTQPSPSPTLAHTIEALQLTMQNASQVQSPLLLARNTLELNTLLTQKAFEDFVVLIHKRNNALTTQSHIKSIISSTLQKLKDYDHIPTKNLTAKQKEEISSKQAQFEIFVASYVEILSYLNANAKLLIPRSIWSNFNLPSLLNLITNALPESIASLGVAKTLLSLSIFITLFFFRQIIAHLLLKSLGYLSRFLKSQEIQDQIRRHIAKPILMLIIISSFAISLTILAYPKPASPDFLMWVNASYIIALSWLAILLFKGYGIAILGSLAEKNNTFRREVINLLLKITYFLIILIALLILLKNFGFNISALIASLGIGGLAVAFAVKDMLANFFASVVLLFDNSFNQGDWIVCGDIEGTVVEMGLRRTTIRTFDNAMLFVPNSLLANSSVRNWNRRKVGRRIKMQIGVTYSSTPDQIRSCIKDIYQMLLNHPQIAKENDERPPLSHYELDLKQNIVSLDDLLGYKSNLFVVLDEFADSSINILVYCFSTTIKWGEWLDVRQDVMLKIMDIVASHNLSFAFPSQSVYIEEMPKVSLLQS</sequence>
<dbReference type="GO" id="GO:0008381">
    <property type="term" value="F:mechanosensitive monoatomic ion channel activity"/>
    <property type="evidence" value="ECO:0007669"/>
    <property type="project" value="UniProtKB-ARBA"/>
</dbReference>
<evidence type="ECO:0000256" key="4">
    <source>
        <dbReference type="ARBA" id="ARBA00022692"/>
    </source>
</evidence>
<evidence type="ECO:0000256" key="2">
    <source>
        <dbReference type="ARBA" id="ARBA00008017"/>
    </source>
</evidence>
<proteinExistence type="inferred from homology"/>
<dbReference type="Pfam" id="PF21082">
    <property type="entry name" value="MS_channel_3rd"/>
    <property type="match status" value="1"/>
</dbReference>
<feature type="domain" description="Mechanosensitive ion channel transmembrane helices 2/3" evidence="11">
    <location>
        <begin position="346"/>
        <end position="387"/>
    </location>
</feature>
<dbReference type="Gene3D" id="1.10.287.1260">
    <property type="match status" value="1"/>
</dbReference>
<dbReference type="InterPro" id="IPR049278">
    <property type="entry name" value="MS_channel_C"/>
</dbReference>
<evidence type="ECO:0000313" key="13">
    <source>
        <dbReference type="Proteomes" id="UP000257045"/>
    </source>
</evidence>
<dbReference type="InterPro" id="IPR011066">
    <property type="entry name" value="MscS_channel_C_sf"/>
</dbReference>
<dbReference type="Gene3D" id="2.30.30.60">
    <property type="match status" value="1"/>
</dbReference>
<dbReference type="InterPro" id="IPR023408">
    <property type="entry name" value="MscS_beta-dom_sf"/>
</dbReference>
<feature type="domain" description="Mechanosensitive ion channel MscS C-terminal" evidence="10">
    <location>
        <begin position="462"/>
        <end position="578"/>
    </location>
</feature>
<feature type="transmembrane region" description="Helical" evidence="7">
    <location>
        <begin position="224"/>
        <end position="251"/>
    </location>
</feature>
<comment type="caution">
    <text evidence="12">The sequence shown here is derived from an EMBL/GenBank/DDBJ whole genome shotgun (WGS) entry which is preliminary data.</text>
</comment>
<feature type="transmembrane region" description="Helical" evidence="7">
    <location>
        <begin position="366"/>
        <end position="386"/>
    </location>
</feature>
<feature type="transmembrane region" description="Helical" evidence="7">
    <location>
        <begin position="272"/>
        <end position="291"/>
    </location>
</feature>
<gene>
    <name evidence="12" type="ORF">CQA58_05090</name>
</gene>
<evidence type="ECO:0000259" key="9">
    <source>
        <dbReference type="Pfam" id="PF00924"/>
    </source>
</evidence>
<dbReference type="SUPFAM" id="SSF82689">
    <property type="entry name" value="Mechanosensitive channel protein MscS (YggB), C-terminal domain"/>
    <property type="match status" value="1"/>
</dbReference>
<comment type="subcellular location">
    <subcellularLocation>
        <location evidence="1">Cell membrane</location>
        <topology evidence="1">Multi-pass membrane protein</topology>
    </subcellularLocation>
</comment>
<dbReference type="GO" id="GO:0005886">
    <property type="term" value="C:plasma membrane"/>
    <property type="evidence" value="ECO:0007669"/>
    <property type="project" value="UniProtKB-SubCell"/>
</dbReference>
<dbReference type="InterPro" id="IPR010920">
    <property type="entry name" value="LSM_dom_sf"/>
</dbReference>
<dbReference type="PROSITE" id="PS01246">
    <property type="entry name" value="UPF0003"/>
    <property type="match status" value="1"/>
</dbReference>
<evidence type="ECO:0000259" key="11">
    <source>
        <dbReference type="Pfam" id="PF21088"/>
    </source>
</evidence>
<dbReference type="SUPFAM" id="SSF50182">
    <property type="entry name" value="Sm-like ribonucleoproteins"/>
    <property type="match status" value="1"/>
</dbReference>
<dbReference type="OrthoDB" id="9775207at2"/>
<dbReference type="Pfam" id="PF21088">
    <property type="entry name" value="MS_channel_1st"/>
    <property type="match status" value="1"/>
</dbReference>
<keyword evidence="6 7" id="KW-0472">Membrane</keyword>
<keyword evidence="3" id="KW-1003">Cell membrane</keyword>
<comment type="similarity">
    <text evidence="2">Belongs to the MscS (TC 1.A.23) family.</text>
</comment>
<name>A0A3D8IZ48_9HELI</name>
<evidence type="ECO:0000313" key="12">
    <source>
        <dbReference type="EMBL" id="RDU70549.1"/>
    </source>
</evidence>
<dbReference type="AlphaFoldDB" id="A0A3D8IZ48"/>
<dbReference type="InterPro" id="IPR011014">
    <property type="entry name" value="MscS_channel_TM-2"/>
</dbReference>
<dbReference type="InterPro" id="IPR049142">
    <property type="entry name" value="MS_channel_1st"/>
</dbReference>